<keyword evidence="3" id="KW-1185">Reference proteome</keyword>
<dbReference type="InterPro" id="IPR007235">
    <property type="entry name" value="Glyco_trans_28_C"/>
</dbReference>
<dbReference type="RefSeq" id="WP_377211864.1">
    <property type="nucleotide sequence ID" value="NZ_JBHTJV010000003.1"/>
</dbReference>
<dbReference type="Proteomes" id="UP001597101">
    <property type="component" value="Unassembled WGS sequence"/>
</dbReference>
<proteinExistence type="predicted"/>
<feature type="domain" description="Glycosyl transferase family 28 C-terminal" evidence="1">
    <location>
        <begin position="253"/>
        <end position="364"/>
    </location>
</feature>
<comment type="caution">
    <text evidence="2">The sequence shown here is derived from an EMBL/GenBank/DDBJ whole genome shotgun (WGS) entry which is preliminary data.</text>
</comment>
<evidence type="ECO:0000313" key="3">
    <source>
        <dbReference type="Proteomes" id="UP001597101"/>
    </source>
</evidence>
<dbReference type="Pfam" id="PF04101">
    <property type="entry name" value="Glyco_tran_28_C"/>
    <property type="match status" value="1"/>
</dbReference>
<dbReference type="CDD" id="cd03784">
    <property type="entry name" value="GT1_Gtf-like"/>
    <property type="match status" value="1"/>
</dbReference>
<dbReference type="PANTHER" id="PTHR48050:SF13">
    <property type="entry name" value="STEROL 3-BETA-GLUCOSYLTRANSFERASE UGT80A2"/>
    <property type="match status" value="1"/>
</dbReference>
<protein>
    <submittedName>
        <fullName evidence="2">Glycosyltransferase</fullName>
    </submittedName>
</protein>
<dbReference type="Gene3D" id="3.40.50.2000">
    <property type="entry name" value="Glycogen Phosphorylase B"/>
    <property type="match status" value="2"/>
</dbReference>
<reference evidence="3" key="1">
    <citation type="journal article" date="2019" name="Int. J. Syst. Evol. Microbiol.">
        <title>The Global Catalogue of Microorganisms (GCM) 10K type strain sequencing project: providing services to taxonomists for standard genome sequencing and annotation.</title>
        <authorList>
            <consortium name="The Broad Institute Genomics Platform"/>
            <consortium name="The Broad Institute Genome Sequencing Center for Infectious Disease"/>
            <person name="Wu L."/>
            <person name="Ma J."/>
        </authorList>
    </citation>
    <scope>NUCLEOTIDE SEQUENCE [LARGE SCALE GENOMIC DNA]</scope>
    <source>
        <strain evidence="3">CCUG 60023</strain>
    </source>
</reference>
<dbReference type="EMBL" id="JBHTJV010000003">
    <property type="protein sequence ID" value="MFD0916028.1"/>
    <property type="molecule type" value="Genomic_DNA"/>
</dbReference>
<dbReference type="InterPro" id="IPR002213">
    <property type="entry name" value="UDP_glucos_trans"/>
</dbReference>
<organism evidence="2 3">
    <name type="scientific">Pseudahrensia aquimaris</name>
    <dbReference type="NCBI Taxonomy" id="744461"/>
    <lineage>
        <taxon>Bacteria</taxon>
        <taxon>Pseudomonadati</taxon>
        <taxon>Pseudomonadota</taxon>
        <taxon>Alphaproteobacteria</taxon>
        <taxon>Hyphomicrobiales</taxon>
        <taxon>Ahrensiaceae</taxon>
        <taxon>Pseudahrensia</taxon>
    </lineage>
</organism>
<evidence type="ECO:0000313" key="2">
    <source>
        <dbReference type="EMBL" id="MFD0916028.1"/>
    </source>
</evidence>
<dbReference type="InterPro" id="IPR050426">
    <property type="entry name" value="Glycosyltransferase_28"/>
</dbReference>
<dbReference type="PANTHER" id="PTHR48050">
    <property type="entry name" value="STEROL 3-BETA-GLUCOSYLTRANSFERASE"/>
    <property type="match status" value="1"/>
</dbReference>
<sequence length="400" mass="43966">MIVAFTTPAMGHVKPMLPLLRGLVEDGQEVVCFGHTKFETIVRATGARFEAYPEIQYDIDAPDFNLIKMAADLIDASETIYPALLGKVEALAPRLIVQDFMALWGSRIGTELSIPRVHTIPTLVFNRETQRQMRREDGLLKLARDVSKGMPALIRSKFRSKFAVSVQEAFGLERSWRKLAPPVCELVFCIEALQVGNPRGDVPRHYIGPSYSQSEAPVSPVERKHALITFGTLSNNETERFRAAIEGAFLAGYSVIAQCGGKVDIQHLERVGQSLENQYVGQTATIVESVPDLEVLIAEAAVVIHHAGMATTWETVRHSKPALFIPTIADQKVLASQLEAKGFGVRLAAGNECNAQVIAKALKSVETRSYSWGQIQQWLLQAGGEAAGVKIINDVLEQRP</sequence>
<dbReference type="SUPFAM" id="SSF53756">
    <property type="entry name" value="UDP-Glycosyltransferase/glycogen phosphorylase"/>
    <property type="match status" value="1"/>
</dbReference>
<gene>
    <name evidence="2" type="ORF">ACFQ14_06375</name>
</gene>
<name>A0ABW3FE11_9HYPH</name>
<evidence type="ECO:0000259" key="1">
    <source>
        <dbReference type="Pfam" id="PF04101"/>
    </source>
</evidence>
<accession>A0ABW3FE11</accession>